<comment type="function">
    <text evidence="7">Microtubule inner protein (MIP) part of the dynein-decorated doublet microtubules (DMTs) in cilia axoneme, which is required for motile cilia beating.</text>
</comment>
<sequence>MEFPWVDRSPPFHYMVRASGQGEVWQGEDSKLLQYGWRCTTGEDSYSTGTLIGNWSEERFDTRHTAQRRPLPSQFSHYFETTYSSAYNRDKKHPLYSTSFKREAHAFPGHQPELDPSHTRCVPSSSYRVDFRDHMTSKVHSDTDSVTQAASQTH</sequence>
<keyword evidence="4" id="KW-0969">Cilium</keyword>
<dbReference type="GO" id="GO:0005930">
    <property type="term" value="C:axoneme"/>
    <property type="evidence" value="ECO:0007669"/>
    <property type="project" value="UniProtKB-ARBA"/>
</dbReference>
<dbReference type="PANTHER" id="PTHR31180">
    <property type="entry name" value="CILIA- AND FLAGELLA-ASSOCIATED PROTEIN 107-RELATED"/>
    <property type="match status" value="1"/>
</dbReference>
<dbReference type="PANTHER" id="PTHR31180:SF3">
    <property type="entry name" value="EXPRESSED SEQUENCE EH456644"/>
    <property type="match status" value="1"/>
</dbReference>
<evidence type="ECO:0000256" key="8">
    <source>
        <dbReference type="ARBA" id="ARBA00046435"/>
    </source>
</evidence>
<evidence type="ECO:0000256" key="6">
    <source>
        <dbReference type="ARBA" id="ARBA00023273"/>
    </source>
</evidence>
<dbReference type="Pfam" id="PF06608">
    <property type="entry name" value="CFAP68"/>
    <property type="match status" value="1"/>
</dbReference>
<accession>A0A9Q1EYI8</accession>
<dbReference type="InterPro" id="IPR009524">
    <property type="entry name" value="CFAP68"/>
</dbReference>
<dbReference type="AlphaFoldDB" id="A0A9Q1EYI8"/>
<evidence type="ECO:0000256" key="4">
    <source>
        <dbReference type="ARBA" id="ARBA00023069"/>
    </source>
</evidence>
<keyword evidence="5" id="KW-0206">Cytoskeleton</keyword>
<comment type="subunit">
    <text evidence="8">Microtubule inner protein component of sperm flagellar doublet microtubules.</text>
</comment>
<evidence type="ECO:0000256" key="7">
    <source>
        <dbReference type="ARBA" id="ARBA00035003"/>
    </source>
</evidence>
<keyword evidence="10" id="KW-1185">Reference proteome</keyword>
<dbReference type="GO" id="GO:0005634">
    <property type="term" value="C:nucleus"/>
    <property type="evidence" value="ECO:0007669"/>
    <property type="project" value="InterPro"/>
</dbReference>
<evidence type="ECO:0000313" key="10">
    <source>
        <dbReference type="Proteomes" id="UP001152622"/>
    </source>
</evidence>
<dbReference type="EMBL" id="JAINUF010000010">
    <property type="protein sequence ID" value="KAJ8347538.1"/>
    <property type="molecule type" value="Genomic_DNA"/>
</dbReference>
<organism evidence="9 10">
    <name type="scientific">Synaphobranchus kaupii</name>
    <name type="common">Kaup's arrowtooth eel</name>
    <dbReference type="NCBI Taxonomy" id="118154"/>
    <lineage>
        <taxon>Eukaryota</taxon>
        <taxon>Metazoa</taxon>
        <taxon>Chordata</taxon>
        <taxon>Craniata</taxon>
        <taxon>Vertebrata</taxon>
        <taxon>Euteleostomi</taxon>
        <taxon>Actinopterygii</taxon>
        <taxon>Neopterygii</taxon>
        <taxon>Teleostei</taxon>
        <taxon>Anguilliformes</taxon>
        <taxon>Synaphobranchidae</taxon>
        <taxon>Synaphobranchus</taxon>
    </lineage>
</organism>
<dbReference type="Proteomes" id="UP001152622">
    <property type="component" value="Chromosome 10"/>
</dbReference>
<keyword evidence="6" id="KW-0966">Cell projection</keyword>
<protein>
    <submittedName>
        <fullName evidence="9">Uncharacterized protein</fullName>
    </submittedName>
</protein>
<evidence type="ECO:0000313" key="9">
    <source>
        <dbReference type="EMBL" id="KAJ8347538.1"/>
    </source>
</evidence>
<evidence type="ECO:0000256" key="2">
    <source>
        <dbReference type="ARBA" id="ARBA00022490"/>
    </source>
</evidence>
<dbReference type="InterPro" id="IPR037662">
    <property type="entry name" value="CFAP68/107"/>
</dbReference>
<evidence type="ECO:0000256" key="1">
    <source>
        <dbReference type="ARBA" id="ARBA00004611"/>
    </source>
</evidence>
<dbReference type="OrthoDB" id="9970063at2759"/>
<comment type="caution">
    <text evidence="9">The sequence shown here is derived from an EMBL/GenBank/DDBJ whole genome shotgun (WGS) entry which is preliminary data.</text>
</comment>
<comment type="subcellular location">
    <subcellularLocation>
        <location evidence="1">Cytoplasm</location>
        <location evidence="1">Cytoskeleton</location>
        <location evidence="1">Flagellum axoneme</location>
    </subcellularLocation>
</comment>
<name>A0A9Q1EYI8_SYNKA</name>
<evidence type="ECO:0000256" key="5">
    <source>
        <dbReference type="ARBA" id="ARBA00023212"/>
    </source>
</evidence>
<proteinExistence type="predicted"/>
<reference evidence="9" key="1">
    <citation type="journal article" date="2023" name="Science">
        <title>Genome structures resolve the early diversification of teleost fishes.</title>
        <authorList>
            <person name="Parey E."/>
            <person name="Louis A."/>
            <person name="Montfort J."/>
            <person name="Bouchez O."/>
            <person name="Roques C."/>
            <person name="Iampietro C."/>
            <person name="Lluch J."/>
            <person name="Castinel A."/>
            <person name="Donnadieu C."/>
            <person name="Desvignes T."/>
            <person name="Floi Bucao C."/>
            <person name="Jouanno E."/>
            <person name="Wen M."/>
            <person name="Mejri S."/>
            <person name="Dirks R."/>
            <person name="Jansen H."/>
            <person name="Henkel C."/>
            <person name="Chen W.J."/>
            <person name="Zahm M."/>
            <person name="Cabau C."/>
            <person name="Klopp C."/>
            <person name="Thompson A.W."/>
            <person name="Robinson-Rechavi M."/>
            <person name="Braasch I."/>
            <person name="Lecointre G."/>
            <person name="Bobe J."/>
            <person name="Postlethwait J.H."/>
            <person name="Berthelot C."/>
            <person name="Roest Crollius H."/>
            <person name="Guiguen Y."/>
        </authorList>
    </citation>
    <scope>NUCLEOTIDE SEQUENCE</scope>
    <source>
        <strain evidence="9">WJC10195</strain>
    </source>
</reference>
<keyword evidence="2" id="KW-0963">Cytoplasm</keyword>
<dbReference type="GO" id="GO:0030317">
    <property type="term" value="P:flagellated sperm motility"/>
    <property type="evidence" value="ECO:0007669"/>
    <property type="project" value="InterPro"/>
</dbReference>
<keyword evidence="3" id="KW-0282">Flagellum</keyword>
<gene>
    <name evidence="9" type="ORF">SKAU_G00261270</name>
</gene>
<evidence type="ECO:0000256" key="3">
    <source>
        <dbReference type="ARBA" id="ARBA00022846"/>
    </source>
</evidence>